<reference evidence="3 4" key="1">
    <citation type="submission" date="2024-10" db="EMBL/GenBank/DDBJ databases">
        <title>Updated reference genomes for cyclostephanoid diatoms.</title>
        <authorList>
            <person name="Roberts W.R."/>
            <person name="Alverson A.J."/>
        </authorList>
    </citation>
    <scope>NUCLEOTIDE SEQUENCE [LARGE SCALE GENOMIC DNA]</scope>
    <source>
        <strain evidence="3 4">AJA010-31</strain>
    </source>
</reference>
<dbReference type="Pfam" id="PF04087">
    <property type="entry name" value="DUF389"/>
    <property type="match status" value="1"/>
</dbReference>
<feature type="transmembrane region" description="Helical" evidence="2">
    <location>
        <begin position="222"/>
        <end position="247"/>
    </location>
</feature>
<keyword evidence="2" id="KW-0472">Membrane</keyword>
<gene>
    <name evidence="3" type="ORF">ACHAWO_011209</name>
</gene>
<evidence type="ECO:0000256" key="2">
    <source>
        <dbReference type="SAM" id="Phobius"/>
    </source>
</evidence>
<dbReference type="EMBL" id="JALLPJ020000701">
    <property type="protein sequence ID" value="KAL3785148.1"/>
    <property type="molecule type" value="Genomic_DNA"/>
</dbReference>
<protein>
    <recommendedName>
        <fullName evidence="5">DUF389 domain-containing protein</fullName>
    </recommendedName>
</protein>
<comment type="caution">
    <text evidence="3">The sequence shown here is derived from an EMBL/GenBank/DDBJ whole genome shotgun (WGS) entry which is preliminary data.</text>
</comment>
<evidence type="ECO:0000256" key="1">
    <source>
        <dbReference type="SAM" id="MobiDB-lite"/>
    </source>
</evidence>
<sequence>MTESTVLEASIPNENSRVVDSAILDNPSPVNPSTLSTSERGGAPDTESRRGHHITLNDLKKIIERDNNFSEVTVEQIERVRLMHDKFMEGAVFSFNYNTLLLVASVIAGLGLVSNSTATIIASMLVSPIMGPVIALGYGTTISDRKMVWLALKNEVISLGFCILIGVIIGACTGWTELAADWPTAEMGTRCTIPNLLIGIPIAFFSGLGVAVSLLDDQTNSLVGVAISASLLPPAVNSGIVLIAWYFADNEKYKELGISHADWSGYAFTSLGLTLVNIVMIWISSILMFRMKEVLPIEKKVFWTDLGIARKIYRGKAVLAHQAFDPETSARPGLAKRRSLWRVARENIPVLKTVSSKDEAPVAE</sequence>
<evidence type="ECO:0000313" key="3">
    <source>
        <dbReference type="EMBL" id="KAL3785148.1"/>
    </source>
</evidence>
<feature type="region of interest" description="Disordered" evidence="1">
    <location>
        <begin position="18"/>
        <end position="51"/>
    </location>
</feature>
<dbReference type="AlphaFoldDB" id="A0ABD3PCA0"/>
<feature type="transmembrane region" description="Helical" evidence="2">
    <location>
        <begin position="91"/>
        <end position="112"/>
    </location>
</feature>
<keyword evidence="4" id="KW-1185">Reference proteome</keyword>
<proteinExistence type="predicted"/>
<evidence type="ECO:0008006" key="5">
    <source>
        <dbReference type="Google" id="ProtNLM"/>
    </source>
</evidence>
<keyword evidence="2" id="KW-1133">Transmembrane helix</keyword>
<dbReference type="Proteomes" id="UP001530400">
    <property type="component" value="Unassembled WGS sequence"/>
</dbReference>
<accession>A0ABD3PCA0</accession>
<feature type="transmembrane region" description="Helical" evidence="2">
    <location>
        <begin position="196"/>
        <end position="215"/>
    </location>
</feature>
<evidence type="ECO:0000313" key="4">
    <source>
        <dbReference type="Proteomes" id="UP001530400"/>
    </source>
</evidence>
<name>A0ABD3PCA0_9STRA</name>
<feature type="transmembrane region" description="Helical" evidence="2">
    <location>
        <begin position="156"/>
        <end position="176"/>
    </location>
</feature>
<dbReference type="PANTHER" id="PTHR20992">
    <property type="entry name" value="AT15442P-RELATED"/>
    <property type="match status" value="1"/>
</dbReference>
<dbReference type="InterPro" id="IPR005240">
    <property type="entry name" value="DUF389"/>
</dbReference>
<keyword evidence="2" id="KW-0812">Transmembrane</keyword>
<feature type="transmembrane region" description="Helical" evidence="2">
    <location>
        <begin position="118"/>
        <end position="136"/>
    </location>
</feature>
<feature type="transmembrane region" description="Helical" evidence="2">
    <location>
        <begin position="267"/>
        <end position="289"/>
    </location>
</feature>
<organism evidence="3 4">
    <name type="scientific">Cyclotella atomus</name>
    <dbReference type="NCBI Taxonomy" id="382360"/>
    <lineage>
        <taxon>Eukaryota</taxon>
        <taxon>Sar</taxon>
        <taxon>Stramenopiles</taxon>
        <taxon>Ochrophyta</taxon>
        <taxon>Bacillariophyta</taxon>
        <taxon>Coscinodiscophyceae</taxon>
        <taxon>Thalassiosirophycidae</taxon>
        <taxon>Stephanodiscales</taxon>
        <taxon>Stephanodiscaceae</taxon>
        <taxon>Cyclotella</taxon>
    </lineage>
</organism>
<dbReference type="PANTHER" id="PTHR20992:SF9">
    <property type="entry name" value="AT15442P-RELATED"/>
    <property type="match status" value="1"/>
</dbReference>